<evidence type="ECO:0000256" key="10">
    <source>
        <dbReference type="ARBA" id="ARBA00022990"/>
    </source>
</evidence>
<evidence type="ECO:0000256" key="13">
    <source>
        <dbReference type="ARBA" id="ARBA00030360"/>
    </source>
</evidence>
<evidence type="ECO:0000256" key="3">
    <source>
        <dbReference type="ARBA" id="ARBA00005482"/>
    </source>
</evidence>
<organism evidence="15">
    <name type="scientific">Melanaphis sacchari</name>
    <dbReference type="NCBI Taxonomy" id="742174"/>
    <lineage>
        <taxon>Eukaryota</taxon>
        <taxon>Metazoa</taxon>
        <taxon>Ecdysozoa</taxon>
        <taxon>Arthropoda</taxon>
        <taxon>Hexapoda</taxon>
        <taxon>Insecta</taxon>
        <taxon>Pterygota</taxon>
        <taxon>Neoptera</taxon>
        <taxon>Paraneoptera</taxon>
        <taxon>Hemiptera</taxon>
        <taxon>Sternorrhyncha</taxon>
        <taxon>Aphidomorpha</taxon>
        <taxon>Aphidoidea</taxon>
        <taxon>Aphididae</taxon>
        <taxon>Aphidini</taxon>
        <taxon>Melanaphis</taxon>
    </lineage>
</organism>
<dbReference type="OrthoDB" id="10063829at2759"/>
<evidence type="ECO:0000256" key="4">
    <source>
        <dbReference type="ARBA" id="ARBA00011533"/>
    </source>
</evidence>
<keyword evidence="9" id="KW-0249">Electron transport</keyword>
<evidence type="ECO:0000256" key="1">
    <source>
        <dbReference type="ARBA" id="ARBA00003195"/>
    </source>
</evidence>
<keyword evidence="6" id="KW-0813">Transport</keyword>
<dbReference type="EMBL" id="GFXV01000780">
    <property type="protein sequence ID" value="MBW12585.1"/>
    <property type="molecule type" value="Transcribed_RNA"/>
</dbReference>
<name>A0A2H8TET3_9HEMI</name>
<dbReference type="Pfam" id="PF07347">
    <property type="entry name" value="CI-B14_5a"/>
    <property type="match status" value="1"/>
</dbReference>
<keyword evidence="11" id="KW-0496">Mitochondrion</keyword>
<evidence type="ECO:0000256" key="6">
    <source>
        <dbReference type="ARBA" id="ARBA00022448"/>
    </source>
</evidence>
<evidence type="ECO:0000256" key="2">
    <source>
        <dbReference type="ARBA" id="ARBA00004443"/>
    </source>
</evidence>
<comment type="similarity">
    <text evidence="3">Belongs to the complex I NDUFA7 subunit family.</text>
</comment>
<evidence type="ECO:0000256" key="5">
    <source>
        <dbReference type="ARBA" id="ARBA00016383"/>
    </source>
</evidence>
<proteinExistence type="inferred from homology"/>
<dbReference type="AlphaFoldDB" id="A0A2H8TET3"/>
<protein>
    <recommendedName>
        <fullName evidence="5">NADH dehydrogenase [ubiquinone] 1 alpha subcomplex subunit 7</fullName>
    </recommendedName>
    <alternativeName>
        <fullName evidence="14">Complex I-B14.5a</fullName>
    </alternativeName>
    <alternativeName>
        <fullName evidence="13">NADH-ubiquinone oxidoreductase subunit B14.5a</fullName>
    </alternativeName>
</protein>
<comment type="subunit">
    <text evidence="4">Complex I is composed of 45 different subunits.</text>
</comment>
<dbReference type="PANTHER" id="PTHR12485:SF1">
    <property type="entry name" value="NADH DEHYDROGENASE [UBIQUINONE] 1 ALPHA SUBCOMPLEX SUBUNIT 7"/>
    <property type="match status" value="1"/>
</dbReference>
<evidence type="ECO:0000313" key="15">
    <source>
        <dbReference type="EMBL" id="MBW12585.1"/>
    </source>
</evidence>
<keyword evidence="7" id="KW-0679">Respiratory chain</keyword>
<dbReference type="GO" id="GO:0006120">
    <property type="term" value="P:mitochondrial electron transport, NADH to ubiquinone"/>
    <property type="evidence" value="ECO:0007669"/>
    <property type="project" value="TreeGrafter"/>
</dbReference>
<accession>A0A2H8TET3</accession>
<evidence type="ECO:0000256" key="11">
    <source>
        <dbReference type="ARBA" id="ARBA00023128"/>
    </source>
</evidence>
<reference evidence="15" key="1">
    <citation type="submission" date="2017-10" db="EMBL/GenBank/DDBJ databases">
        <title>Transcriptome Assembly of Sugarcane Aphid Adults.</title>
        <authorList>
            <person name="Scully E.D."/>
            <person name="Palmer N.A."/>
            <person name="Geib S.M."/>
            <person name="Sarath G."/>
            <person name="Sattler S.E."/>
        </authorList>
    </citation>
    <scope>NUCLEOTIDE SEQUENCE</scope>
    <source>
        <tissue evidence="15">Whole body</tissue>
    </source>
</reference>
<dbReference type="PANTHER" id="PTHR12485">
    <property type="entry name" value="NADH-UBIQUINONE OXIDOREDUCTASE SUBUNIT B"/>
    <property type="match status" value="1"/>
</dbReference>
<gene>
    <name evidence="15" type="primary">NDUFA7</name>
</gene>
<comment type="subcellular location">
    <subcellularLocation>
        <location evidence="2">Mitochondrion inner membrane</location>
        <topology evidence="2">Peripheral membrane protein</topology>
        <orientation evidence="2">Matrix side</orientation>
    </subcellularLocation>
</comment>
<keyword evidence="12" id="KW-0472">Membrane</keyword>
<evidence type="ECO:0000256" key="9">
    <source>
        <dbReference type="ARBA" id="ARBA00022982"/>
    </source>
</evidence>
<evidence type="ECO:0000256" key="8">
    <source>
        <dbReference type="ARBA" id="ARBA00022792"/>
    </source>
</evidence>
<dbReference type="InterPro" id="IPR009947">
    <property type="entry name" value="NDUA7"/>
</dbReference>
<keyword evidence="15" id="KW-0830">Ubiquinone</keyword>
<keyword evidence="8" id="KW-0999">Mitochondrion inner membrane</keyword>
<dbReference type="GO" id="GO:0005743">
    <property type="term" value="C:mitochondrial inner membrane"/>
    <property type="evidence" value="ECO:0007669"/>
    <property type="project" value="UniProtKB-SubCell"/>
</dbReference>
<keyword evidence="10" id="KW-0007">Acetylation</keyword>
<evidence type="ECO:0000256" key="14">
    <source>
        <dbReference type="ARBA" id="ARBA00033401"/>
    </source>
</evidence>
<evidence type="ECO:0000256" key="7">
    <source>
        <dbReference type="ARBA" id="ARBA00022660"/>
    </source>
</evidence>
<comment type="function">
    <text evidence="1">Accessory subunit of the mitochondrial membrane respiratory chain NADH dehydrogenase (Complex I), that is believed not to be involved in catalysis. Complex I functions in the transfer of electrons from NADH to the respiratory chain. The immediate electron acceptor for the enzyme is believed to be ubiquinone.</text>
</comment>
<sequence length="112" mass="12587">MANWNSLIPSQFKPSGFISALRVFLGGRNFKPNIRMVDEVSSATQPPPDVPGGPNHTVFNNYYYARDSRREVTQPVLIFENNSKLIENTKKSNVEPGCPSKVPLPGKVFHWD</sequence>
<evidence type="ECO:0000256" key="12">
    <source>
        <dbReference type="ARBA" id="ARBA00023136"/>
    </source>
</evidence>